<keyword evidence="3" id="KW-1185">Reference proteome</keyword>
<evidence type="ECO:0000256" key="1">
    <source>
        <dbReference type="SAM" id="MobiDB-lite"/>
    </source>
</evidence>
<dbReference type="AlphaFoldDB" id="A0A285VRA7"/>
<evidence type="ECO:0000313" key="3">
    <source>
        <dbReference type="Proteomes" id="UP000219688"/>
    </source>
</evidence>
<dbReference type="RefSeq" id="WP_097188592.1">
    <property type="nucleotide sequence ID" value="NZ_OBQK01000008.1"/>
</dbReference>
<dbReference type="EMBL" id="OBQK01000008">
    <property type="protein sequence ID" value="SOC56585.1"/>
    <property type="molecule type" value="Genomic_DNA"/>
</dbReference>
<protein>
    <submittedName>
        <fullName evidence="2">Uncharacterized protein</fullName>
    </submittedName>
</protein>
<accession>A0A285VRA7</accession>
<feature type="compositionally biased region" description="Acidic residues" evidence="1">
    <location>
        <begin position="219"/>
        <end position="246"/>
    </location>
</feature>
<feature type="compositionally biased region" description="Basic and acidic residues" evidence="1">
    <location>
        <begin position="189"/>
        <end position="218"/>
    </location>
</feature>
<organism evidence="2 3">
    <name type="scientific">Ornithinimicrobium cerasi</name>
    <dbReference type="NCBI Taxonomy" id="2248773"/>
    <lineage>
        <taxon>Bacteria</taxon>
        <taxon>Bacillati</taxon>
        <taxon>Actinomycetota</taxon>
        <taxon>Actinomycetes</taxon>
        <taxon>Micrococcales</taxon>
        <taxon>Ornithinimicrobiaceae</taxon>
        <taxon>Ornithinimicrobium</taxon>
    </lineage>
</organism>
<gene>
    <name evidence="2" type="ORF">SAMN05421879_10845</name>
</gene>
<feature type="region of interest" description="Disordered" evidence="1">
    <location>
        <begin position="189"/>
        <end position="263"/>
    </location>
</feature>
<name>A0A285VRA7_9MICO</name>
<dbReference type="Proteomes" id="UP000219688">
    <property type="component" value="Unassembled WGS sequence"/>
</dbReference>
<sequence length="350" mass="36967">MTDSDRSPEEEALARAVHTVYGAPPEEFVAVRKEQVARLRAEGLRDQAKQVGALRKPSVSAAAVNALVRSDDPVVASLHDVGARMRHAQSALDMAALAGLRAERDTLLAAWVAAARTRAPGGSLTPAVESEVRDTAVAALADAGAAAVVTSGNLTRALSYSGFGEVDVADAVARTSTGVVLTRFEGGRRADPDKRMVGESDAQERAGRSAGEPDRAEEAGEPGDGEEPYEGEAAGEADDGEADEEPATPPDRVSELEMELDEAEKVVAAARATRRSAAQADADAEQEVTVAQEQVAQAERLLASARKRLEKAHSRRSQTETALEAADRELVESRARRDEMRAALEEAEDA</sequence>
<reference evidence="3" key="1">
    <citation type="submission" date="2017-08" db="EMBL/GenBank/DDBJ databases">
        <authorList>
            <person name="Varghese N."/>
            <person name="Submissions S."/>
        </authorList>
    </citation>
    <scope>NUCLEOTIDE SEQUENCE [LARGE SCALE GENOMIC DNA]</scope>
    <source>
        <strain evidence="3">USBA17B2</strain>
    </source>
</reference>
<evidence type="ECO:0000313" key="2">
    <source>
        <dbReference type="EMBL" id="SOC56585.1"/>
    </source>
</evidence>
<proteinExistence type="predicted"/>